<sequence length="312" mass="34575">MGVSNFATLCSRVPLPLCSVIKSTKHLVATNSTIVDNFDIKSLNVGILPRCYARSIELSNTIIFQVGNAFINIGALGVILIILYNIKQKFTAIGRSEYLYFFETMFMTIMFTLVVNCGVSPPGSASYPYFVAIQIGLAGAACWSLLIIGFLGFNLWEDGTTKSMTLVRGFSVLGFIANFLAAILTFKNWIEQGRIPNTDTTAFFAVVYVLNLVILFTYTVCQVLVSIYVVRNLWVTGAIFLGVAFFTIGQVVVYRFSVEVCEGVTHYLDGLFFGSICNIFTLMMLYKTWDMTTDDDLEFGVSVSKDGEVVYT</sequence>
<dbReference type="PANTHER" id="PTHR35329">
    <property type="entry name" value="CHITIN SYNTHASE EXPORT CHAPERONE"/>
    <property type="match status" value="1"/>
</dbReference>
<evidence type="ECO:0000256" key="11">
    <source>
        <dbReference type="ARBA" id="ARBA00023136"/>
    </source>
</evidence>
<dbReference type="PANTHER" id="PTHR35329:SF2">
    <property type="entry name" value="CHITIN SYNTHASE EXPORT CHAPERONE"/>
    <property type="match status" value="1"/>
</dbReference>
<evidence type="ECO:0000256" key="13">
    <source>
        <dbReference type="SAM" id="Phobius"/>
    </source>
</evidence>
<keyword evidence="6" id="KW-0813">Transport</keyword>
<feature type="transmembrane region" description="Helical" evidence="13">
    <location>
        <begin position="202"/>
        <end position="221"/>
    </location>
</feature>
<feature type="transmembrane region" description="Helical" evidence="13">
    <location>
        <begin position="233"/>
        <end position="254"/>
    </location>
</feature>
<dbReference type="EMBL" id="HE806317">
    <property type="protein sequence ID" value="CCH58935.1"/>
    <property type="molecule type" value="Genomic_DNA"/>
</dbReference>
<name>I2GXT3_HENB6</name>
<dbReference type="RefSeq" id="XP_004178454.1">
    <property type="nucleotide sequence ID" value="XM_004178406.1"/>
</dbReference>
<evidence type="ECO:0000256" key="8">
    <source>
        <dbReference type="ARBA" id="ARBA00022824"/>
    </source>
</evidence>
<evidence type="ECO:0000256" key="12">
    <source>
        <dbReference type="ARBA" id="ARBA00023316"/>
    </source>
</evidence>
<keyword evidence="12" id="KW-0961">Cell wall biogenesis/degradation</keyword>
<feature type="transmembrane region" description="Helical" evidence="13">
    <location>
        <begin position="62"/>
        <end position="86"/>
    </location>
</feature>
<evidence type="ECO:0000256" key="10">
    <source>
        <dbReference type="ARBA" id="ARBA00022989"/>
    </source>
</evidence>
<dbReference type="STRING" id="1071380.I2GXT3"/>
<dbReference type="AlphaFoldDB" id="I2GXT3"/>
<evidence type="ECO:0000256" key="2">
    <source>
        <dbReference type="ARBA" id="ARBA00004477"/>
    </source>
</evidence>
<evidence type="ECO:0000256" key="6">
    <source>
        <dbReference type="ARBA" id="ARBA00022448"/>
    </source>
</evidence>
<gene>
    <name evidence="14" type="primary">TBLA0B00920</name>
    <name evidence="14" type="ORF">TBLA_0B00920</name>
</gene>
<reference evidence="14 15" key="1">
    <citation type="journal article" date="2011" name="Proc. Natl. Acad. Sci. U.S.A.">
        <title>Evolutionary erosion of yeast sex chromosomes by mating-type switching accidents.</title>
        <authorList>
            <person name="Gordon J.L."/>
            <person name="Armisen D."/>
            <person name="Proux-Wera E."/>
            <person name="Oheigeartaigh S.S."/>
            <person name="Byrne K.P."/>
            <person name="Wolfe K.H."/>
        </authorList>
    </citation>
    <scope>NUCLEOTIDE SEQUENCE [LARGE SCALE GENOMIC DNA]</scope>
    <source>
        <strain evidence="15">ATCC 34711 / CBS 6284 / DSM 70876 / NBRC 10599 / NRRL Y-10934 / UCD 77-7</strain>
    </source>
</reference>
<dbReference type="FunCoup" id="I2GXT3">
    <property type="interactions" value="79"/>
</dbReference>
<organism evidence="14 15">
    <name type="scientific">Henningerozyma blattae (strain ATCC 34711 / CBS 6284 / DSM 70876 / NBRC 10599 / NRRL Y-10934 / UCD 77-7)</name>
    <name type="common">Yeast</name>
    <name type="synonym">Tetrapisispora blattae</name>
    <dbReference type="NCBI Taxonomy" id="1071380"/>
    <lineage>
        <taxon>Eukaryota</taxon>
        <taxon>Fungi</taxon>
        <taxon>Dikarya</taxon>
        <taxon>Ascomycota</taxon>
        <taxon>Saccharomycotina</taxon>
        <taxon>Saccharomycetes</taxon>
        <taxon>Saccharomycetales</taxon>
        <taxon>Saccharomycetaceae</taxon>
        <taxon>Henningerozyma</taxon>
    </lineage>
</organism>
<proteinExistence type="inferred from homology"/>
<keyword evidence="15" id="KW-1185">Reference proteome</keyword>
<dbReference type="GO" id="GO:0005935">
    <property type="term" value="C:cellular bud neck"/>
    <property type="evidence" value="ECO:0007669"/>
    <property type="project" value="EnsemblFungi"/>
</dbReference>
<comment type="subunit">
    <text evidence="4">Interacts with CHS3.</text>
</comment>
<dbReference type="GO" id="GO:0006031">
    <property type="term" value="P:chitin biosynthetic process"/>
    <property type="evidence" value="ECO:0007669"/>
    <property type="project" value="EnsemblFungi"/>
</dbReference>
<evidence type="ECO:0000256" key="9">
    <source>
        <dbReference type="ARBA" id="ARBA00022927"/>
    </source>
</evidence>
<keyword evidence="10 13" id="KW-1133">Transmembrane helix</keyword>
<dbReference type="GO" id="GO:0051082">
    <property type="term" value="F:unfolded protein binding"/>
    <property type="evidence" value="ECO:0007669"/>
    <property type="project" value="EnsemblFungi"/>
</dbReference>
<dbReference type="GeneID" id="14494106"/>
<dbReference type="InterPro" id="IPR022057">
    <property type="entry name" value="Chs7"/>
</dbReference>
<dbReference type="eggNOG" id="ENOG502QRVH">
    <property type="taxonomic scope" value="Eukaryota"/>
</dbReference>
<feature type="transmembrane region" description="Helical" evidence="13">
    <location>
        <begin position="98"/>
        <end position="115"/>
    </location>
</feature>
<dbReference type="OMA" id="TVWEVKD"/>
<dbReference type="KEGG" id="tbl:TBLA_0B00920"/>
<feature type="transmembrane region" description="Helical" evidence="13">
    <location>
        <begin position="165"/>
        <end position="190"/>
    </location>
</feature>
<protein>
    <recommendedName>
        <fullName evidence="5">Chitin synthase export chaperone</fullName>
    </recommendedName>
</protein>
<keyword evidence="11 13" id="KW-0472">Membrane</keyword>
<dbReference type="Proteomes" id="UP000002866">
    <property type="component" value="Chromosome 2"/>
</dbReference>
<dbReference type="OrthoDB" id="2189463at2759"/>
<feature type="transmembrane region" description="Helical" evidence="13">
    <location>
        <begin position="266"/>
        <end position="286"/>
    </location>
</feature>
<comment type="subcellular location">
    <subcellularLocation>
        <location evidence="2">Endoplasmic reticulum membrane</location>
        <topology evidence="2">Multi-pass membrane protein</topology>
    </subcellularLocation>
</comment>
<accession>I2GXT3</accession>
<evidence type="ECO:0000313" key="15">
    <source>
        <dbReference type="Proteomes" id="UP000002866"/>
    </source>
</evidence>
<comment type="similarity">
    <text evidence="3">Belongs to the CHS7 family.</text>
</comment>
<dbReference type="Pfam" id="PF12271">
    <property type="entry name" value="Chs7"/>
    <property type="match status" value="1"/>
</dbReference>
<evidence type="ECO:0000313" key="14">
    <source>
        <dbReference type="EMBL" id="CCH58935.1"/>
    </source>
</evidence>
<dbReference type="HOGENOM" id="CLU_050424_1_1_1"/>
<dbReference type="GO" id="GO:0071555">
    <property type="term" value="P:cell wall organization"/>
    <property type="evidence" value="ECO:0007669"/>
    <property type="project" value="UniProtKB-KW"/>
</dbReference>
<keyword evidence="8" id="KW-0256">Endoplasmic reticulum</keyword>
<evidence type="ECO:0000256" key="5">
    <source>
        <dbReference type="ARBA" id="ARBA00018354"/>
    </source>
</evidence>
<dbReference type="GO" id="GO:0006888">
    <property type="term" value="P:endoplasmic reticulum to Golgi vesicle-mediated transport"/>
    <property type="evidence" value="ECO:0007669"/>
    <property type="project" value="EnsemblFungi"/>
</dbReference>
<keyword evidence="9" id="KW-0653">Protein transport</keyword>
<evidence type="ECO:0000256" key="3">
    <source>
        <dbReference type="ARBA" id="ARBA00009274"/>
    </source>
</evidence>
<dbReference type="GO" id="GO:0015031">
    <property type="term" value="P:protein transport"/>
    <property type="evidence" value="ECO:0007669"/>
    <property type="project" value="UniProtKB-KW"/>
</dbReference>
<evidence type="ECO:0000256" key="4">
    <source>
        <dbReference type="ARBA" id="ARBA00011864"/>
    </source>
</evidence>
<comment type="function">
    <text evidence="1">Chaperone required for the export of the chitin synthase CHS3 from the endoplasmic reticulum.</text>
</comment>
<feature type="transmembrane region" description="Helical" evidence="13">
    <location>
        <begin position="127"/>
        <end position="153"/>
    </location>
</feature>
<dbReference type="InParanoid" id="I2GXT3"/>
<evidence type="ECO:0000256" key="1">
    <source>
        <dbReference type="ARBA" id="ARBA00002732"/>
    </source>
</evidence>
<evidence type="ECO:0000256" key="7">
    <source>
        <dbReference type="ARBA" id="ARBA00022692"/>
    </source>
</evidence>
<keyword evidence="7 13" id="KW-0812">Transmembrane</keyword>
<dbReference type="GO" id="GO:0005789">
    <property type="term" value="C:endoplasmic reticulum membrane"/>
    <property type="evidence" value="ECO:0007669"/>
    <property type="project" value="UniProtKB-SubCell"/>
</dbReference>
<dbReference type="GO" id="GO:0006457">
    <property type="term" value="P:protein folding"/>
    <property type="evidence" value="ECO:0007669"/>
    <property type="project" value="EnsemblFungi"/>
</dbReference>